<proteinExistence type="predicted"/>
<organism evidence="1 2">
    <name type="scientific">Lucilia cuprina</name>
    <name type="common">Green bottle fly</name>
    <name type="synonym">Australian sheep blowfly</name>
    <dbReference type="NCBI Taxonomy" id="7375"/>
    <lineage>
        <taxon>Eukaryota</taxon>
        <taxon>Metazoa</taxon>
        <taxon>Ecdysozoa</taxon>
        <taxon>Arthropoda</taxon>
        <taxon>Hexapoda</taxon>
        <taxon>Insecta</taxon>
        <taxon>Pterygota</taxon>
        <taxon>Neoptera</taxon>
        <taxon>Endopterygota</taxon>
        <taxon>Diptera</taxon>
        <taxon>Brachycera</taxon>
        <taxon>Muscomorpha</taxon>
        <taxon>Oestroidea</taxon>
        <taxon>Calliphoridae</taxon>
        <taxon>Luciliinae</taxon>
        <taxon>Lucilia</taxon>
    </lineage>
</organism>
<gene>
    <name evidence="1" type="ORF">FF38_10342</name>
</gene>
<dbReference type="AlphaFoldDB" id="A0A0L0CHG4"/>
<reference evidence="1 2" key="1">
    <citation type="journal article" date="2015" name="Nat. Commun.">
        <title>Lucilia cuprina genome unlocks parasitic fly biology to underpin future interventions.</title>
        <authorList>
            <person name="Anstead C.A."/>
            <person name="Korhonen P.K."/>
            <person name="Young N.D."/>
            <person name="Hall R.S."/>
            <person name="Jex A.R."/>
            <person name="Murali S.C."/>
            <person name="Hughes D.S."/>
            <person name="Lee S.F."/>
            <person name="Perry T."/>
            <person name="Stroehlein A.J."/>
            <person name="Ansell B.R."/>
            <person name="Breugelmans B."/>
            <person name="Hofmann A."/>
            <person name="Qu J."/>
            <person name="Dugan S."/>
            <person name="Lee S.L."/>
            <person name="Chao H."/>
            <person name="Dinh H."/>
            <person name="Han Y."/>
            <person name="Doddapaneni H.V."/>
            <person name="Worley K.C."/>
            <person name="Muzny D.M."/>
            <person name="Ioannidis P."/>
            <person name="Waterhouse R.M."/>
            <person name="Zdobnov E.M."/>
            <person name="James P.J."/>
            <person name="Bagnall N.H."/>
            <person name="Kotze A.C."/>
            <person name="Gibbs R.A."/>
            <person name="Richards S."/>
            <person name="Batterham P."/>
            <person name="Gasser R.B."/>
        </authorList>
    </citation>
    <scope>NUCLEOTIDE SEQUENCE [LARGE SCALE GENOMIC DNA]</scope>
    <source>
        <strain evidence="1 2">LS</strain>
        <tissue evidence="1">Full body</tissue>
    </source>
</reference>
<dbReference type="OrthoDB" id="9988974at2759"/>
<accession>A0A0L0CHG4</accession>
<evidence type="ECO:0000313" key="2">
    <source>
        <dbReference type="Proteomes" id="UP000037069"/>
    </source>
</evidence>
<comment type="caution">
    <text evidence="1">The sequence shown here is derived from an EMBL/GenBank/DDBJ whole genome shotgun (WGS) entry which is preliminary data.</text>
</comment>
<dbReference type="Proteomes" id="UP000037069">
    <property type="component" value="Unassembled WGS sequence"/>
</dbReference>
<name>A0A0L0CHG4_LUCCU</name>
<evidence type="ECO:0000313" key="1">
    <source>
        <dbReference type="EMBL" id="KNC31686.1"/>
    </source>
</evidence>
<sequence length="40" mass="4439">MGTSTDRMPMGKMRRNMSLMWKLLAIIVIIQASGISAKSN</sequence>
<dbReference type="EMBL" id="JRES01000394">
    <property type="protein sequence ID" value="KNC31686.1"/>
    <property type="molecule type" value="Genomic_DNA"/>
</dbReference>
<keyword evidence="2" id="KW-1185">Reference proteome</keyword>
<protein>
    <submittedName>
        <fullName evidence="1">Uncharacterized protein</fullName>
    </submittedName>
</protein>